<evidence type="ECO:0000256" key="1">
    <source>
        <dbReference type="ARBA" id="ARBA00004370"/>
    </source>
</evidence>
<dbReference type="EMBL" id="CP097508">
    <property type="protein sequence ID" value="URE13069.1"/>
    <property type="molecule type" value="Genomic_DNA"/>
</dbReference>
<dbReference type="Pfam" id="PF07738">
    <property type="entry name" value="Sad1_UNC"/>
    <property type="match status" value="1"/>
</dbReference>
<dbReference type="OrthoDB" id="342281at2759"/>
<comment type="subcellular location">
    <subcellularLocation>
        <location evidence="1">Membrane</location>
    </subcellularLocation>
</comment>
<gene>
    <name evidence="7" type="ORF">MUK42_03777</name>
</gene>
<feature type="domain" description="SUN" evidence="6">
    <location>
        <begin position="301"/>
        <end position="436"/>
    </location>
</feature>
<keyword evidence="8" id="KW-1185">Reference proteome</keyword>
<evidence type="ECO:0000313" key="8">
    <source>
        <dbReference type="Proteomes" id="UP001055439"/>
    </source>
</evidence>
<dbReference type="Gene3D" id="2.60.120.260">
    <property type="entry name" value="Galactose-binding domain-like"/>
    <property type="match status" value="1"/>
</dbReference>
<dbReference type="EMBL" id="CP097508">
    <property type="protein sequence ID" value="URE13068.1"/>
    <property type="molecule type" value="Genomic_DNA"/>
</dbReference>
<organism evidence="7 8">
    <name type="scientific">Musa troglodytarum</name>
    <name type="common">fe'i banana</name>
    <dbReference type="NCBI Taxonomy" id="320322"/>
    <lineage>
        <taxon>Eukaryota</taxon>
        <taxon>Viridiplantae</taxon>
        <taxon>Streptophyta</taxon>
        <taxon>Embryophyta</taxon>
        <taxon>Tracheophyta</taxon>
        <taxon>Spermatophyta</taxon>
        <taxon>Magnoliopsida</taxon>
        <taxon>Liliopsida</taxon>
        <taxon>Zingiberales</taxon>
        <taxon>Musaceae</taxon>
        <taxon>Musa</taxon>
    </lineage>
</organism>
<sequence>MSASNAAVPNPAANASLTLELNATPESRRRVAVTEKKSSVDNAGNMNYLDRKIRGQSLHERPKNIAEVKRGLVASPIGPRRKKGIPKPEKLKWQTFVSVVTKICLLLVAVLWLGQLIWRWEAMIRYNRDFSSLDSESRLFEVETSMKSVSKMLQVQVDVVEKKIFTEVGIAKRELKRQVEEKDLMFEEELKRLVSQTDNLDKSLAELKGTGFLLKEEFRTFLDKYKGRNLGSSNHDVTLDDVRNFAKEVVKKEIEKHAADGLGKVDYALSSGGARVIGHSEPFVVGKFSNWLALGKGRNRVHSNAQKMLEPSFGEPGQCFALQGNNGFVEIRLRTGIVPEAVTLEHVSKSVAYDRSSAPKDCMVSAWFEEPGSDPSKRAEKTFILTKFSYDLEKSNAQTFKVEAAISGIINIVRLDFSSNHGSSTLTCIYRFRVHGYEPNFTSKNTSE</sequence>
<dbReference type="InterPro" id="IPR045119">
    <property type="entry name" value="SUN1-5"/>
</dbReference>
<evidence type="ECO:0000259" key="6">
    <source>
        <dbReference type="Pfam" id="PF07738"/>
    </source>
</evidence>
<proteinExistence type="predicted"/>
<accession>A0A9E7KDK1</accession>
<evidence type="ECO:0000256" key="4">
    <source>
        <dbReference type="ARBA" id="ARBA00023136"/>
    </source>
</evidence>
<evidence type="ECO:0000256" key="2">
    <source>
        <dbReference type="ARBA" id="ARBA00022692"/>
    </source>
</evidence>
<protein>
    <submittedName>
        <fullName evidence="7">Sad1 UNC-like C-terminal domain containing protein</fullName>
    </submittedName>
</protein>
<dbReference type="PANTHER" id="PTHR12911">
    <property type="entry name" value="SAD1/UNC-84-LIKE PROTEIN-RELATED"/>
    <property type="match status" value="1"/>
</dbReference>
<evidence type="ECO:0000256" key="5">
    <source>
        <dbReference type="SAM" id="Phobius"/>
    </source>
</evidence>
<keyword evidence="3 5" id="KW-1133">Transmembrane helix</keyword>
<name>A0A9E7KDK1_9LILI</name>
<reference evidence="7" key="1">
    <citation type="submission" date="2022-05" db="EMBL/GenBank/DDBJ databases">
        <title>The Musa troglodytarum L. genome provides insights into the mechanism of non-climacteric behaviour and enrichment of carotenoids.</title>
        <authorList>
            <person name="Wang J."/>
        </authorList>
    </citation>
    <scope>NUCLEOTIDE SEQUENCE</scope>
    <source>
        <tissue evidence="7">Leaf</tissue>
    </source>
</reference>
<dbReference type="GO" id="GO:0005635">
    <property type="term" value="C:nuclear envelope"/>
    <property type="evidence" value="ECO:0007669"/>
    <property type="project" value="UniProtKB-ARBA"/>
</dbReference>
<dbReference type="AlphaFoldDB" id="A0A9E7KDK1"/>
<dbReference type="InterPro" id="IPR012919">
    <property type="entry name" value="SUN_dom"/>
</dbReference>
<keyword evidence="4 5" id="KW-0472">Membrane</keyword>
<dbReference type="GO" id="GO:0016020">
    <property type="term" value="C:membrane"/>
    <property type="evidence" value="ECO:0007669"/>
    <property type="project" value="UniProtKB-SubCell"/>
</dbReference>
<keyword evidence="2 5" id="KW-0812">Transmembrane</keyword>
<dbReference type="Proteomes" id="UP001055439">
    <property type="component" value="Chromosome 6"/>
</dbReference>
<evidence type="ECO:0000256" key="3">
    <source>
        <dbReference type="ARBA" id="ARBA00022989"/>
    </source>
</evidence>
<dbReference type="PANTHER" id="PTHR12911:SF8">
    <property type="entry name" value="KLAROID PROTEIN-RELATED"/>
    <property type="match status" value="1"/>
</dbReference>
<feature type="transmembrane region" description="Helical" evidence="5">
    <location>
        <begin position="96"/>
        <end position="118"/>
    </location>
</feature>
<dbReference type="GO" id="GO:0043495">
    <property type="term" value="F:protein-membrane adaptor activity"/>
    <property type="evidence" value="ECO:0007669"/>
    <property type="project" value="TreeGrafter"/>
</dbReference>
<evidence type="ECO:0000313" key="7">
    <source>
        <dbReference type="EMBL" id="URE13069.1"/>
    </source>
</evidence>